<comment type="function">
    <text evidence="14">Involved in mercury resistance. Probably transfers a mercuric ion from the periplasmic Hg(2+)-binding protein MerP to the cytoplasmic mercuric reductase MerA.</text>
</comment>
<evidence type="ECO:0000256" key="12">
    <source>
        <dbReference type="ARBA" id="ARBA00023136"/>
    </source>
</evidence>
<accession>A0ABY5WR97</accession>
<sequence length="130" mass="13806">MRIAEKQTGEVDTGVNRSSKGWLAAGGLLGAVFASACCVGPLVLLTLGISGAWIGNLTALEPYKPVFALIALGFIGAGFRQVYFRRPATCEPGSYCAKPSSARITKTALWISLVLVVAALTIIWWAPLFY</sequence>
<evidence type="ECO:0000256" key="10">
    <source>
        <dbReference type="ARBA" id="ARBA00022914"/>
    </source>
</evidence>
<keyword evidence="16" id="KW-0614">Plasmid</keyword>
<keyword evidence="10" id="KW-0476">Mercury</keyword>
<dbReference type="EMBL" id="CP081057">
    <property type="protein sequence ID" value="UWQ44008.1"/>
    <property type="molecule type" value="Genomic_DNA"/>
</dbReference>
<dbReference type="Proteomes" id="UP001058514">
    <property type="component" value="Plasmid unnamed6"/>
</dbReference>
<keyword evidence="9" id="KW-0479">Metal-binding</keyword>
<keyword evidence="5" id="KW-0475">Mercuric resistance</keyword>
<evidence type="ECO:0000256" key="11">
    <source>
        <dbReference type="ARBA" id="ARBA00022989"/>
    </source>
</evidence>
<gene>
    <name evidence="16" type="ORF">K3718_21170</name>
</gene>
<evidence type="ECO:0000256" key="3">
    <source>
        <dbReference type="ARBA" id="ARBA00017053"/>
    </source>
</evidence>
<comment type="similarity">
    <text evidence="2">Belongs to the MerT family.</text>
</comment>
<keyword evidence="6" id="KW-1003">Cell membrane</keyword>
<dbReference type="InterPro" id="IPR003457">
    <property type="entry name" value="Transprt_MerT"/>
</dbReference>
<comment type="subcellular location">
    <subcellularLocation>
        <location evidence="1">Cell inner membrane</location>
        <topology evidence="1">Multi-pass membrane protein</topology>
    </subcellularLocation>
</comment>
<keyword evidence="17" id="KW-1185">Reference proteome</keyword>
<dbReference type="RefSeq" id="WP_134829133.1">
    <property type="nucleotide sequence ID" value="NZ_CP081057.1"/>
</dbReference>
<name>A0ABY5WR97_9RHOB</name>
<feature type="transmembrane region" description="Helical" evidence="15">
    <location>
        <begin position="66"/>
        <end position="83"/>
    </location>
</feature>
<evidence type="ECO:0000256" key="2">
    <source>
        <dbReference type="ARBA" id="ARBA00008224"/>
    </source>
</evidence>
<feature type="transmembrane region" description="Helical" evidence="15">
    <location>
        <begin position="21"/>
        <end position="54"/>
    </location>
</feature>
<evidence type="ECO:0000256" key="4">
    <source>
        <dbReference type="ARBA" id="ARBA00022448"/>
    </source>
</evidence>
<feature type="transmembrane region" description="Helical" evidence="15">
    <location>
        <begin position="104"/>
        <end position="126"/>
    </location>
</feature>
<keyword evidence="11 15" id="KW-1133">Transmembrane helix</keyword>
<dbReference type="Gene3D" id="1.10.287.910">
    <property type="entry name" value="bacterial mercury transporter, merf"/>
    <property type="match status" value="1"/>
</dbReference>
<evidence type="ECO:0000313" key="16">
    <source>
        <dbReference type="EMBL" id="UWQ44008.1"/>
    </source>
</evidence>
<evidence type="ECO:0000256" key="8">
    <source>
        <dbReference type="ARBA" id="ARBA00022692"/>
    </source>
</evidence>
<evidence type="ECO:0000256" key="1">
    <source>
        <dbReference type="ARBA" id="ARBA00004429"/>
    </source>
</evidence>
<proteinExistence type="inferred from homology"/>
<reference evidence="16" key="1">
    <citation type="submission" date="2021-08" db="EMBL/GenBank/DDBJ databases">
        <authorList>
            <person name="Nwanade C."/>
            <person name="Wang M."/>
            <person name="Masoudi A."/>
            <person name="Yu Z."/>
            <person name="Liu J."/>
        </authorList>
    </citation>
    <scope>NUCLEOTIDE SEQUENCE</scope>
    <source>
        <strain evidence="16">S166</strain>
        <plasmid evidence="16">unnamed6</plasmid>
    </source>
</reference>
<evidence type="ECO:0000256" key="9">
    <source>
        <dbReference type="ARBA" id="ARBA00022723"/>
    </source>
</evidence>
<evidence type="ECO:0000256" key="14">
    <source>
        <dbReference type="ARBA" id="ARBA00045720"/>
    </source>
</evidence>
<evidence type="ECO:0000256" key="5">
    <source>
        <dbReference type="ARBA" id="ARBA00022466"/>
    </source>
</evidence>
<keyword evidence="8 15" id="KW-0812">Transmembrane</keyword>
<evidence type="ECO:0000256" key="6">
    <source>
        <dbReference type="ARBA" id="ARBA00022475"/>
    </source>
</evidence>
<keyword evidence="12 15" id="KW-0472">Membrane</keyword>
<dbReference type="Pfam" id="PF02411">
    <property type="entry name" value="MerT"/>
    <property type="match status" value="1"/>
</dbReference>
<evidence type="ECO:0000256" key="7">
    <source>
        <dbReference type="ARBA" id="ARBA00022519"/>
    </source>
</evidence>
<organism evidence="16 17">
    <name type="scientific">Leisingera aquaemixtae</name>
    <dbReference type="NCBI Taxonomy" id="1396826"/>
    <lineage>
        <taxon>Bacteria</taxon>
        <taxon>Pseudomonadati</taxon>
        <taxon>Pseudomonadota</taxon>
        <taxon>Alphaproteobacteria</taxon>
        <taxon>Rhodobacterales</taxon>
        <taxon>Roseobacteraceae</taxon>
        <taxon>Leisingera</taxon>
    </lineage>
</organism>
<evidence type="ECO:0000313" key="17">
    <source>
        <dbReference type="Proteomes" id="UP001058514"/>
    </source>
</evidence>
<keyword evidence="7" id="KW-0997">Cell inner membrane</keyword>
<protein>
    <recommendedName>
        <fullName evidence="3">Mercuric transport protein MerT</fullName>
    </recommendedName>
    <alternativeName>
        <fullName evidence="13">Mercury ion transport protein</fullName>
    </alternativeName>
</protein>
<keyword evidence="4" id="KW-0813">Transport</keyword>
<geneLocation type="plasmid" evidence="16 17">
    <name>unnamed6</name>
</geneLocation>
<evidence type="ECO:0000256" key="15">
    <source>
        <dbReference type="SAM" id="Phobius"/>
    </source>
</evidence>
<evidence type="ECO:0000256" key="13">
    <source>
        <dbReference type="ARBA" id="ARBA00030934"/>
    </source>
</evidence>